<keyword evidence="7 14" id="KW-0812">Transmembrane</keyword>
<dbReference type="Proteomes" id="UP001153069">
    <property type="component" value="Unassembled WGS sequence"/>
</dbReference>
<dbReference type="OrthoDB" id="47355at2759"/>
<keyword evidence="17" id="KW-0482">Metalloprotease</keyword>
<evidence type="ECO:0000256" key="2">
    <source>
        <dbReference type="ARBA" id="ARBA00004229"/>
    </source>
</evidence>
<reference evidence="17" key="1">
    <citation type="submission" date="2020-06" db="EMBL/GenBank/DDBJ databases">
        <authorList>
            <consortium name="Plant Systems Biology data submission"/>
        </authorList>
    </citation>
    <scope>NUCLEOTIDE SEQUENCE</scope>
    <source>
        <strain evidence="17">D6</strain>
    </source>
</reference>
<evidence type="ECO:0000259" key="16">
    <source>
        <dbReference type="Pfam" id="PF02163"/>
    </source>
</evidence>
<sequence length="830" mass="89683">MTASSVVWMLPVVALLLALSADAFHVPLTPTRTSLAFSSATRPTATKARQTSALYFWGNNNNNNSEDDNNDKKKEDDDKDDKGIFGGLLPFFANNQQEETTDTAEKPVEAPAAEATPVVTTATATPPKPAPGPKKPAVVELDPVEQAKALRAQAERARLEAEKMDAELTLQKISRIEREMASAVAKDETDNVERLQREMDALQAKVRGEPVPTPVAPKLIKLDDSTTSSTTTEKSSSASNEISVTINPQGADLFSGMSIDGNDLEGLIETVENSPSFLKKLFAQMTEIEFVTVSDINSTEVAGRLWQMQNMDFSYSKRPTPTFTQAQIDDAIRNKNFEQLDIVASKLTEETKGNETAKALLALEYEYYIDAYDMGKMEQLLDGEDWLKGVIEAVNKTQVDTSIEAFYPKCTRKEGAALPTDAEMKLLVTDLLPKALFTPRGEPEKVLGGYIVRGTSKFESGDETIAAIDAEMEKTPRLQDKMTILLASDFTVLAEMEDADNFDFRDPEEEPPILFVMGPDIMPDRQRVLLTLTTAFGVATSWYLSIYPFLLNPVLMKRTEEQLQLADASMAYDLSWLSELSLPLFITFMGIQFAHEAGHKLVGAANGASTTFPTFVPSLITGVTSTVTQFKEPPKNKEVMFDVALAGPLAGMLASIAALVLGSQLTLTSDPGLLPALPLDILRQSTLGGGIIDGILGAGALSVPPGAEATDAVAGMTVSLHPVAVAGYIGLILNGLALLPIGTTDGGRIAQALFGRGVKTAIGNLFLFTVFFIGVLGSDLFLFYFSFLIAFQTGNEIPARNEVDNVSFARVLLATASTVLALLALIPFQS</sequence>
<feature type="region of interest" description="Disordered" evidence="13">
    <location>
        <begin position="54"/>
        <end position="80"/>
    </location>
</feature>
<feature type="transmembrane region" description="Helical" evidence="14">
    <location>
        <begin position="807"/>
        <end position="828"/>
    </location>
</feature>
<evidence type="ECO:0000256" key="1">
    <source>
        <dbReference type="ARBA" id="ARBA00004141"/>
    </source>
</evidence>
<dbReference type="GO" id="GO:0009507">
    <property type="term" value="C:chloroplast"/>
    <property type="evidence" value="ECO:0007669"/>
    <property type="project" value="UniProtKB-SubCell"/>
</dbReference>
<feature type="signal peptide" evidence="15">
    <location>
        <begin position="1"/>
        <end position="23"/>
    </location>
</feature>
<feature type="region of interest" description="Disordered" evidence="13">
    <location>
        <begin position="98"/>
        <end position="137"/>
    </location>
</feature>
<evidence type="ECO:0000256" key="9">
    <source>
        <dbReference type="ARBA" id="ARBA00022946"/>
    </source>
</evidence>
<dbReference type="Pfam" id="PF02163">
    <property type="entry name" value="Peptidase_M50"/>
    <property type="match status" value="1"/>
</dbReference>
<feature type="coiled-coil region" evidence="12">
    <location>
        <begin position="144"/>
        <end position="205"/>
    </location>
</feature>
<feature type="transmembrane region" description="Helical" evidence="14">
    <location>
        <begin position="765"/>
        <end position="787"/>
    </location>
</feature>
<proteinExistence type="inferred from homology"/>
<evidence type="ECO:0000256" key="10">
    <source>
        <dbReference type="ARBA" id="ARBA00022989"/>
    </source>
</evidence>
<feature type="compositionally biased region" description="Low complexity" evidence="13">
    <location>
        <begin position="109"/>
        <end position="125"/>
    </location>
</feature>
<comment type="caution">
    <text evidence="17">The sequence shown here is derived from an EMBL/GenBank/DDBJ whole genome shotgun (WGS) entry which is preliminary data.</text>
</comment>
<evidence type="ECO:0000256" key="15">
    <source>
        <dbReference type="SAM" id="SignalP"/>
    </source>
</evidence>
<evidence type="ECO:0000256" key="4">
    <source>
        <dbReference type="ARBA" id="ARBA00022528"/>
    </source>
</evidence>
<evidence type="ECO:0000256" key="6">
    <source>
        <dbReference type="ARBA" id="ARBA00022670"/>
    </source>
</evidence>
<keyword evidence="18" id="KW-1185">Reference proteome</keyword>
<feature type="domain" description="Peptidase M50" evidence="16">
    <location>
        <begin position="585"/>
        <end position="762"/>
    </location>
</feature>
<feature type="transmembrane region" description="Helical" evidence="14">
    <location>
        <begin position="725"/>
        <end position="744"/>
    </location>
</feature>
<feature type="transmembrane region" description="Helical" evidence="14">
    <location>
        <begin position="528"/>
        <end position="550"/>
    </location>
</feature>
<evidence type="ECO:0000256" key="13">
    <source>
        <dbReference type="SAM" id="MobiDB-lite"/>
    </source>
</evidence>
<dbReference type="PANTHER" id="PTHR31412:SF0">
    <property type="entry name" value="ZINC METALLOPROTEASE EGY1, CHLOROPLASTIC-RELATED"/>
    <property type="match status" value="1"/>
</dbReference>
<dbReference type="InterPro" id="IPR044838">
    <property type="entry name" value="EGY1-like"/>
</dbReference>
<dbReference type="InterPro" id="IPR008915">
    <property type="entry name" value="Peptidase_M50"/>
</dbReference>
<dbReference type="AlphaFoldDB" id="A0A9N8EJ01"/>
<feature type="compositionally biased region" description="Basic and acidic residues" evidence="13">
    <location>
        <begin position="70"/>
        <end position="80"/>
    </location>
</feature>
<dbReference type="GO" id="GO:0006508">
    <property type="term" value="P:proteolysis"/>
    <property type="evidence" value="ECO:0007669"/>
    <property type="project" value="UniProtKB-KW"/>
</dbReference>
<keyword evidence="10 14" id="KW-1133">Transmembrane helix</keyword>
<keyword evidence="11 14" id="KW-0472">Membrane</keyword>
<keyword evidence="12" id="KW-0175">Coiled coil</keyword>
<dbReference type="GO" id="GO:0008237">
    <property type="term" value="F:metallopeptidase activity"/>
    <property type="evidence" value="ECO:0007669"/>
    <property type="project" value="UniProtKB-KW"/>
</dbReference>
<keyword evidence="8" id="KW-0378">Hydrolase</keyword>
<dbReference type="PANTHER" id="PTHR31412">
    <property type="entry name" value="ZINC METALLOPROTEASE EGY1"/>
    <property type="match status" value="1"/>
</dbReference>
<dbReference type="EMBL" id="CAICTM010001213">
    <property type="protein sequence ID" value="CAB9521628.1"/>
    <property type="molecule type" value="Genomic_DNA"/>
</dbReference>
<feature type="transmembrane region" description="Helical" evidence="14">
    <location>
        <begin position="639"/>
        <end position="661"/>
    </location>
</feature>
<dbReference type="GO" id="GO:0016020">
    <property type="term" value="C:membrane"/>
    <property type="evidence" value="ECO:0007669"/>
    <property type="project" value="UniProtKB-SubCell"/>
</dbReference>
<evidence type="ECO:0000313" key="18">
    <source>
        <dbReference type="Proteomes" id="UP001153069"/>
    </source>
</evidence>
<evidence type="ECO:0000256" key="7">
    <source>
        <dbReference type="ARBA" id="ARBA00022692"/>
    </source>
</evidence>
<comment type="similarity">
    <text evidence="3">Belongs to the peptidase M50B family.</text>
</comment>
<evidence type="ECO:0000256" key="14">
    <source>
        <dbReference type="SAM" id="Phobius"/>
    </source>
</evidence>
<protein>
    <submittedName>
        <fullName evidence="17">Probable zinc metalloprotease EGY1, chloroplastic</fullName>
    </submittedName>
</protein>
<organism evidence="17 18">
    <name type="scientific">Seminavis robusta</name>
    <dbReference type="NCBI Taxonomy" id="568900"/>
    <lineage>
        <taxon>Eukaryota</taxon>
        <taxon>Sar</taxon>
        <taxon>Stramenopiles</taxon>
        <taxon>Ochrophyta</taxon>
        <taxon>Bacillariophyta</taxon>
        <taxon>Bacillariophyceae</taxon>
        <taxon>Bacillariophycidae</taxon>
        <taxon>Naviculales</taxon>
        <taxon>Naviculaceae</taxon>
        <taxon>Seminavis</taxon>
    </lineage>
</organism>
<evidence type="ECO:0000256" key="8">
    <source>
        <dbReference type="ARBA" id="ARBA00022801"/>
    </source>
</evidence>
<keyword evidence="15" id="KW-0732">Signal</keyword>
<feature type="compositionally biased region" description="Low complexity" evidence="13">
    <location>
        <begin position="225"/>
        <end position="239"/>
    </location>
</feature>
<evidence type="ECO:0000256" key="3">
    <source>
        <dbReference type="ARBA" id="ARBA00007931"/>
    </source>
</evidence>
<evidence type="ECO:0000256" key="11">
    <source>
        <dbReference type="ARBA" id="ARBA00023136"/>
    </source>
</evidence>
<keyword evidence="5" id="KW-0934">Plastid</keyword>
<comment type="subcellular location">
    <subcellularLocation>
        <location evidence="1">Membrane</location>
        <topology evidence="1">Multi-pass membrane protein</topology>
    </subcellularLocation>
    <subcellularLocation>
        <location evidence="2">Plastid</location>
        <location evidence="2">Chloroplast</location>
    </subcellularLocation>
</comment>
<evidence type="ECO:0000256" key="12">
    <source>
        <dbReference type="SAM" id="Coils"/>
    </source>
</evidence>
<keyword evidence="6" id="KW-0645">Protease</keyword>
<gene>
    <name evidence="17" type="ORF">SEMRO_1215_G253180.1</name>
</gene>
<keyword evidence="9" id="KW-0809">Transit peptide</keyword>
<name>A0A9N8EJ01_9STRA</name>
<feature type="chain" id="PRO_5040212210" evidence="15">
    <location>
        <begin position="24"/>
        <end position="830"/>
    </location>
</feature>
<evidence type="ECO:0000256" key="5">
    <source>
        <dbReference type="ARBA" id="ARBA00022640"/>
    </source>
</evidence>
<feature type="region of interest" description="Disordered" evidence="13">
    <location>
        <begin position="222"/>
        <end position="242"/>
    </location>
</feature>
<accession>A0A9N8EJ01</accession>
<evidence type="ECO:0000313" key="17">
    <source>
        <dbReference type="EMBL" id="CAB9521628.1"/>
    </source>
</evidence>
<dbReference type="CDD" id="cd06160">
    <property type="entry name" value="S2P-M50_like_2"/>
    <property type="match status" value="1"/>
</dbReference>
<keyword evidence="4" id="KW-0150">Chloroplast</keyword>